<dbReference type="KEGG" id="mhyv:MHSN_00230"/>
<reference evidence="1 2" key="1">
    <citation type="submission" date="2014-06" db="EMBL/GenBank/DDBJ databases">
        <title>The Whole Genome Sequence of Mycoplasma hyosynoviae strain ATCC 27095.</title>
        <authorList>
            <person name="Calcutt M.J."/>
            <person name="Foecking M.F."/>
        </authorList>
    </citation>
    <scope>NUCLEOTIDE SEQUENCE [LARGE SCALE GENOMIC DNA]</scope>
    <source>
        <strain evidence="1 2">M60</strain>
    </source>
</reference>
<dbReference type="Gene3D" id="3.40.91.50">
    <property type="match status" value="1"/>
</dbReference>
<dbReference type="RefSeq" id="WP_036444484.1">
    <property type="nucleotide sequence ID" value="NZ_CP008748.1"/>
</dbReference>
<protein>
    <submittedName>
        <fullName evidence="1">Uncharacterized protein</fullName>
    </submittedName>
</protein>
<name>A0A063YGC2_9BACT</name>
<evidence type="ECO:0000313" key="1">
    <source>
        <dbReference type="EMBL" id="ASI53653.1"/>
    </source>
</evidence>
<proteinExistence type="predicted"/>
<organism evidence="1 2">
    <name type="scientific">Metamycoplasma hyosynoviae</name>
    <dbReference type="NCBI Taxonomy" id="29559"/>
    <lineage>
        <taxon>Bacteria</taxon>
        <taxon>Bacillati</taxon>
        <taxon>Mycoplasmatota</taxon>
        <taxon>Mycoplasmoidales</taxon>
        <taxon>Metamycoplasmataceae</taxon>
        <taxon>Metamycoplasma</taxon>
    </lineage>
</organism>
<dbReference type="AlphaFoldDB" id="A0A063YGC2"/>
<gene>
    <name evidence="1" type="ORF">MHSN_00230</name>
</gene>
<dbReference type="EMBL" id="CP008748">
    <property type="protein sequence ID" value="ASI53653.1"/>
    <property type="molecule type" value="Genomic_DNA"/>
</dbReference>
<sequence>MKSNNFNKLGDTTLRTEVQVTSYFQILNWIIEIKETSDPDKEINWNEKFIEWCEKENIYKYRNKSFDRFSFILKELKKFGILDNSCELIDKDATLLKINKGIYPFQFFFSKIVENYLPFKKVVEFLYTKKLRNEKVDTDKLIYCFYVYGNNNNNDKSIETIEELYKMGKENILDNIANENIKNYQTKKDGYGFNFRKPPKYIKLYTSILNYYAKIKSDDLKEIFENITLTKSDEHILTTLSKKNNKNEIIEKLKNMKLYDYLLLVEKERLKRLLDREYKDLFLRWLKDFKLINNFKDKNIKLDSLEKEDNKFYIKYKQKPKKYPFAFEEVKKIISDIWKKEFYFKNTNEIFKNIPDSALAEYFVNLFVSMKIKIPPSKFEKFCNTKMDEKLFPTFTAPGGQADFHYIDNINKKVIVVETTIIKNGNSITKAEFEPVARHFLNYVKENNAMKYKHTLIFVNYHNNEWMTKLMDWTIDRGMQELWENYENLNCKVSRNITFNELLKIEI</sequence>
<dbReference type="Proteomes" id="UP000264882">
    <property type="component" value="Chromosome"/>
</dbReference>
<keyword evidence="2" id="KW-1185">Reference proteome</keyword>
<evidence type="ECO:0000313" key="2">
    <source>
        <dbReference type="Proteomes" id="UP000264882"/>
    </source>
</evidence>
<accession>A0A063YGC2</accession>